<evidence type="ECO:0000256" key="1">
    <source>
        <dbReference type="ARBA" id="ARBA00008791"/>
    </source>
</evidence>
<dbReference type="PRINTS" id="PR01438">
    <property type="entry name" value="UNVRSLSTRESS"/>
</dbReference>
<dbReference type="SUPFAM" id="SSF52402">
    <property type="entry name" value="Adenine nucleotide alpha hydrolases-like"/>
    <property type="match status" value="2"/>
</dbReference>
<dbReference type="InterPro" id="IPR006016">
    <property type="entry name" value="UspA"/>
</dbReference>
<dbReference type="RefSeq" id="WP_305003209.1">
    <property type="nucleotide sequence ID" value="NZ_JAUQUB010000002.1"/>
</dbReference>
<dbReference type="Gene3D" id="3.40.50.620">
    <property type="entry name" value="HUPs"/>
    <property type="match status" value="2"/>
</dbReference>
<proteinExistence type="inferred from homology"/>
<gene>
    <name evidence="3" type="ORF">Q5716_11130</name>
</gene>
<sequence length="298" mass="30598">MAEHLILALDDSAGSDAAVDWVISRSDTHDLDLELTIVKETVRLPHGERMVLSSTPFEELLHRVAGRILASRPLLTARLVVREGHPARALIAASERAALLVLGSDRPGALVGLVNGTVPLQVASRARCPVVVVPRDRAGGSGRVVCGWTDDGTGDAALEFAAREARASGESLHLVHAWRVPLLAESGVTAIGAAELALDEVAAAAASALEEAARGVRAAHPGLEVTTEVASGSAAHAIVDAGRDASLVVVGSHGRSALGGLLLGSVSHDVLLALPAPVAVVPAPEPITVLPEIVDEDL</sequence>
<feature type="domain" description="UspA" evidence="2">
    <location>
        <begin position="143"/>
        <end position="282"/>
    </location>
</feature>
<feature type="domain" description="UspA" evidence="2">
    <location>
        <begin position="1"/>
        <end position="134"/>
    </location>
</feature>
<comment type="similarity">
    <text evidence="1">Belongs to the universal stress protein A family.</text>
</comment>
<dbReference type="PANTHER" id="PTHR46268">
    <property type="entry name" value="STRESS RESPONSE PROTEIN NHAX"/>
    <property type="match status" value="1"/>
</dbReference>
<dbReference type="PANTHER" id="PTHR46268:SF6">
    <property type="entry name" value="UNIVERSAL STRESS PROTEIN UP12"/>
    <property type="match status" value="1"/>
</dbReference>
<name>A0ABT9BTU1_9MICO</name>
<dbReference type="Proteomes" id="UP001241072">
    <property type="component" value="Unassembled WGS sequence"/>
</dbReference>
<evidence type="ECO:0000259" key="2">
    <source>
        <dbReference type="Pfam" id="PF00582"/>
    </source>
</evidence>
<dbReference type="InterPro" id="IPR006015">
    <property type="entry name" value="Universal_stress_UspA"/>
</dbReference>
<comment type="caution">
    <text evidence="3">The sequence shown here is derived from an EMBL/GenBank/DDBJ whole genome shotgun (WGS) entry which is preliminary data.</text>
</comment>
<dbReference type="Pfam" id="PF00582">
    <property type="entry name" value="Usp"/>
    <property type="match status" value="2"/>
</dbReference>
<accession>A0ABT9BTU1</accession>
<keyword evidence="4" id="KW-1185">Reference proteome</keyword>
<dbReference type="CDD" id="cd00293">
    <property type="entry name" value="USP-like"/>
    <property type="match status" value="1"/>
</dbReference>
<evidence type="ECO:0000313" key="4">
    <source>
        <dbReference type="Proteomes" id="UP001241072"/>
    </source>
</evidence>
<organism evidence="3 4">
    <name type="scientific">Antiquaquibacter soli</name>
    <dbReference type="NCBI Taxonomy" id="3064523"/>
    <lineage>
        <taxon>Bacteria</taxon>
        <taxon>Bacillati</taxon>
        <taxon>Actinomycetota</taxon>
        <taxon>Actinomycetes</taxon>
        <taxon>Micrococcales</taxon>
        <taxon>Microbacteriaceae</taxon>
        <taxon>Antiquaquibacter</taxon>
    </lineage>
</organism>
<protein>
    <submittedName>
        <fullName evidence="3">Universal stress protein</fullName>
    </submittedName>
</protein>
<evidence type="ECO:0000313" key="3">
    <source>
        <dbReference type="EMBL" id="MDO7882777.1"/>
    </source>
</evidence>
<dbReference type="EMBL" id="JAUQUB010000002">
    <property type="protein sequence ID" value="MDO7882777.1"/>
    <property type="molecule type" value="Genomic_DNA"/>
</dbReference>
<reference evidence="3 4" key="1">
    <citation type="submission" date="2023-07" db="EMBL/GenBank/DDBJ databases">
        <title>Protaetiibacter sp. nov WY-16 isolated from soil.</title>
        <authorList>
            <person name="Liu B."/>
            <person name="Wan Y."/>
        </authorList>
    </citation>
    <scope>NUCLEOTIDE SEQUENCE [LARGE SCALE GENOMIC DNA]</scope>
    <source>
        <strain evidence="3 4">WY-16</strain>
    </source>
</reference>
<dbReference type="InterPro" id="IPR014729">
    <property type="entry name" value="Rossmann-like_a/b/a_fold"/>
</dbReference>